<reference evidence="2" key="1">
    <citation type="journal article" date="2024" name="Front. Bioeng. Biotechnol.">
        <title>Genome-scale model development and genomic sequencing of the oleaginous clade Lipomyces.</title>
        <authorList>
            <person name="Czajka J.J."/>
            <person name="Han Y."/>
            <person name="Kim J."/>
            <person name="Mondo S.J."/>
            <person name="Hofstad B.A."/>
            <person name="Robles A."/>
            <person name="Haridas S."/>
            <person name="Riley R."/>
            <person name="LaButti K."/>
            <person name="Pangilinan J."/>
            <person name="Andreopoulos W."/>
            <person name="Lipzen A."/>
            <person name="Yan J."/>
            <person name="Wang M."/>
            <person name="Ng V."/>
            <person name="Grigoriev I.V."/>
            <person name="Spatafora J.W."/>
            <person name="Magnuson J.K."/>
            <person name="Baker S.E."/>
            <person name="Pomraning K.R."/>
        </authorList>
    </citation>
    <scope>NUCLEOTIDE SEQUENCE [LARGE SCALE GENOMIC DNA]</scope>
    <source>
        <strain evidence="2">CBS 7786</strain>
    </source>
</reference>
<sequence length="166" mass="18999">MQRLRNADFCRNVLSMLCADQDLHEYLQGIDQMLREYDAFRVGEMPGVHDSNEILKPVGEDRGISDGIQFRSRARLEMKPSILQYSAVEQIINKWQTFMLENHGWKALYMETTISHERSPGSTLRRSPRTISGQVHLPVYLASNQAPCLFTKVKSGLKRTYHGSGV</sequence>
<gene>
    <name evidence="1" type="ORF">V1525DRAFT_99439</name>
</gene>
<keyword evidence="2" id="KW-1185">Reference proteome</keyword>
<evidence type="ECO:0000313" key="1">
    <source>
        <dbReference type="EMBL" id="KAK9238590.1"/>
    </source>
</evidence>
<dbReference type="Proteomes" id="UP001433508">
    <property type="component" value="Unassembled WGS sequence"/>
</dbReference>
<comment type="caution">
    <text evidence="1">The sequence shown here is derived from an EMBL/GenBank/DDBJ whole genome shotgun (WGS) entry which is preliminary data.</text>
</comment>
<evidence type="ECO:0000313" key="2">
    <source>
        <dbReference type="Proteomes" id="UP001433508"/>
    </source>
</evidence>
<name>A0ACC3T4F1_LIPKO</name>
<dbReference type="EMBL" id="MU971354">
    <property type="protein sequence ID" value="KAK9238590.1"/>
    <property type="molecule type" value="Genomic_DNA"/>
</dbReference>
<organism evidence="1 2">
    <name type="scientific">Lipomyces kononenkoae</name>
    <name type="common">Yeast</name>
    <dbReference type="NCBI Taxonomy" id="34357"/>
    <lineage>
        <taxon>Eukaryota</taxon>
        <taxon>Fungi</taxon>
        <taxon>Dikarya</taxon>
        <taxon>Ascomycota</taxon>
        <taxon>Saccharomycotina</taxon>
        <taxon>Lipomycetes</taxon>
        <taxon>Lipomycetales</taxon>
        <taxon>Lipomycetaceae</taxon>
        <taxon>Lipomyces</taxon>
    </lineage>
</organism>
<proteinExistence type="predicted"/>
<accession>A0ACC3T4F1</accession>
<protein>
    <submittedName>
        <fullName evidence="1">Uncharacterized protein</fullName>
    </submittedName>
</protein>